<evidence type="ECO:0000256" key="4">
    <source>
        <dbReference type="PROSITE-ProRule" id="PRU00339"/>
    </source>
</evidence>
<dbReference type="InterPro" id="IPR011990">
    <property type="entry name" value="TPR-like_helical_dom_sf"/>
</dbReference>
<dbReference type="Pfam" id="PF01048">
    <property type="entry name" value="PNP_UDP_1"/>
    <property type="match status" value="1"/>
</dbReference>
<feature type="domain" description="Nucleoside phosphorylase" evidence="5">
    <location>
        <begin position="444"/>
        <end position="678"/>
    </location>
</feature>
<dbReference type="InterPro" id="IPR000845">
    <property type="entry name" value="Nucleoside_phosphorylase_d"/>
</dbReference>
<dbReference type="STRING" id="497965.Cyan7822_0498"/>
<keyword evidence="3" id="KW-0677">Repeat</keyword>
<dbReference type="Pfam" id="PF13424">
    <property type="entry name" value="TPR_12"/>
    <property type="match status" value="2"/>
</dbReference>
<dbReference type="PANTHER" id="PTHR45954">
    <property type="entry name" value="LD33695P"/>
    <property type="match status" value="1"/>
</dbReference>
<dbReference type="InterPro" id="IPR019734">
    <property type="entry name" value="TPR_rpt"/>
</dbReference>
<keyword evidence="2" id="KW-0963">Cytoplasm</keyword>
<dbReference type="GO" id="GO:0005092">
    <property type="term" value="F:GDP-dissociation inhibitor activity"/>
    <property type="evidence" value="ECO:0007669"/>
    <property type="project" value="TreeGrafter"/>
</dbReference>
<dbReference type="PANTHER" id="PTHR45954:SF1">
    <property type="entry name" value="LD33695P"/>
    <property type="match status" value="1"/>
</dbReference>
<dbReference type="HOGENOM" id="CLU_397260_0_0_3"/>
<dbReference type="PROSITE" id="PS50005">
    <property type="entry name" value="TPR"/>
    <property type="match status" value="1"/>
</dbReference>
<dbReference type="RefSeq" id="WP_013320650.1">
    <property type="nucleotide sequence ID" value="NC_014501.1"/>
</dbReference>
<accession>E0U8A4</accession>
<reference evidence="7" key="1">
    <citation type="journal article" date="2011" name="MBio">
        <title>Novel metabolic attributes of the genus Cyanothece, comprising a group of unicellular nitrogen-fixing Cyanobacteria.</title>
        <authorList>
            <person name="Bandyopadhyay A."/>
            <person name="Elvitigala T."/>
            <person name="Welsh E."/>
            <person name="Stockel J."/>
            <person name="Liberton M."/>
            <person name="Min H."/>
            <person name="Sherman L.A."/>
            <person name="Pakrasi H.B."/>
        </authorList>
    </citation>
    <scope>NUCLEOTIDE SEQUENCE [LARGE SCALE GENOMIC DNA]</scope>
    <source>
        <strain evidence="7">PCC 7822</strain>
    </source>
</reference>
<dbReference type="SMART" id="SM00028">
    <property type="entry name" value="TPR"/>
    <property type="match status" value="6"/>
</dbReference>
<dbReference type="Pfam" id="PF13181">
    <property type="entry name" value="TPR_8"/>
    <property type="match status" value="1"/>
</dbReference>
<dbReference type="Proteomes" id="UP000008206">
    <property type="component" value="Chromosome"/>
</dbReference>
<gene>
    <name evidence="6" type="ordered locus">Cyan7822_0498</name>
</gene>
<keyword evidence="7" id="KW-1185">Reference proteome</keyword>
<evidence type="ECO:0000313" key="6">
    <source>
        <dbReference type="EMBL" id="ADN12540.1"/>
    </source>
</evidence>
<evidence type="ECO:0000256" key="3">
    <source>
        <dbReference type="ARBA" id="ARBA00022737"/>
    </source>
</evidence>
<sequence length="693" mass="78600">MNNLIPPSELILKELGIDRITIKSLDSIKRANYRSVINWLTKYKAKSDASNLEQIRGYLEAFYHLCNIEEWDKASKLLSIRLNTPTNEELHKQLKTWGYYQEQIEIYQIIFKKIARHWDAICLEGLGNAAFAGGNIKESIEYHQKQLEIAQNFLDQERQISALIGSANSFKFLGKYDEATKYYLKILEIAFQIANKQGKMMALGGLGNIQTYLGHYGIAIEYHQQQLNITKDISDNLGKIDALLGLGQAYLYLKNYSKALDSYENSLEIAKKIENKHLELKAISGLGRTYYELEKYELATHYYEKIKKNAREISLPLEEAEAIANLAIVQRELNKNSPENLEKITNSLNESLSIFNEAGNPLQIAGILKELAKTYDCLGDIKTAKKYCQQALEIAIDLKLSLRDECDELITKYSINIDQNKIQLIKTKEIDKNQCESLKNEIDVVIITATGVELKAVLDLLKPYPRRNNSYVFKVFDKFGTYYLGKFGSYKTVVTKCRMGSTEENASKDVTREALRMWKPRAIIMAGIAFGQDSNKQKIGDVLIASEIIFYEKQRVGKNSIPRSPIPPSNRTLLDRFETVHDWNFKNHDNLPFEIRVGSILSGEKLVDEPVFKAKLFNQYPQAIGGEMEGAGLCSAAISEGTAWILVKSICDWADGNKDKKYQVLAANAAASLVHHVLSQSTVLNGIKKPFYD</sequence>
<keyword evidence="4" id="KW-0802">TPR repeat</keyword>
<dbReference type="InterPro" id="IPR052386">
    <property type="entry name" value="GPSM"/>
</dbReference>
<protein>
    <submittedName>
        <fullName evidence="6">Purine or other phosphorylase family 1</fullName>
    </submittedName>
</protein>
<dbReference type="AlphaFoldDB" id="E0U8A4"/>
<proteinExistence type="predicted"/>
<dbReference type="eggNOG" id="COG0775">
    <property type="taxonomic scope" value="Bacteria"/>
</dbReference>
<evidence type="ECO:0000256" key="1">
    <source>
        <dbReference type="ARBA" id="ARBA00004496"/>
    </source>
</evidence>
<dbReference type="InterPro" id="IPR035994">
    <property type="entry name" value="Nucleoside_phosphorylase_sf"/>
</dbReference>
<dbReference type="Pfam" id="PF13176">
    <property type="entry name" value="TPR_7"/>
    <property type="match status" value="1"/>
</dbReference>
<evidence type="ECO:0000256" key="2">
    <source>
        <dbReference type="ARBA" id="ARBA00022490"/>
    </source>
</evidence>
<dbReference type="GO" id="GO:0009116">
    <property type="term" value="P:nucleoside metabolic process"/>
    <property type="evidence" value="ECO:0007669"/>
    <property type="project" value="InterPro"/>
</dbReference>
<feature type="repeat" description="TPR" evidence="4">
    <location>
        <begin position="240"/>
        <end position="273"/>
    </location>
</feature>
<dbReference type="KEGG" id="cyj:Cyan7822_0498"/>
<name>E0U8A4_GLOV7</name>
<evidence type="ECO:0000313" key="7">
    <source>
        <dbReference type="Proteomes" id="UP000008206"/>
    </source>
</evidence>
<dbReference type="SUPFAM" id="SSF48452">
    <property type="entry name" value="TPR-like"/>
    <property type="match status" value="2"/>
</dbReference>
<comment type="subcellular location">
    <subcellularLocation>
        <location evidence="1">Cytoplasm</location>
    </subcellularLocation>
</comment>
<evidence type="ECO:0000259" key="5">
    <source>
        <dbReference type="Pfam" id="PF01048"/>
    </source>
</evidence>
<dbReference type="EMBL" id="CP002198">
    <property type="protein sequence ID" value="ADN12540.1"/>
    <property type="molecule type" value="Genomic_DNA"/>
</dbReference>
<dbReference type="Gene3D" id="1.25.40.10">
    <property type="entry name" value="Tetratricopeptide repeat domain"/>
    <property type="match status" value="2"/>
</dbReference>
<dbReference type="GO" id="GO:0003824">
    <property type="term" value="F:catalytic activity"/>
    <property type="evidence" value="ECO:0007669"/>
    <property type="project" value="InterPro"/>
</dbReference>
<organism evidence="6 7">
    <name type="scientific">Gloeothece verrucosa (strain PCC 7822)</name>
    <name type="common">Cyanothece sp. (strain PCC 7822)</name>
    <dbReference type="NCBI Taxonomy" id="497965"/>
    <lineage>
        <taxon>Bacteria</taxon>
        <taxon>Bacillati</taxon>
        <taxon>Cyanobacteriota</taxon>
        <taxon>Cyanophyceae</taxon>
        <taxon>Oscillatoriophycideae</taxon>
        <taxon>Chroococcales</taxon>
        <taxon>Aphanothecaceae</taxon>
        <taxon>Gloeothece</taxon>
        <taxon>Gloeothece verrucosa</taxon>
    </lineage>
</organism>
<dbReference type="GO" id="GO:0001965">
    <property type="term" value="F:G-protein alpha-subunit binding"/>
    <property type="evidence" value="ECO:0007669"/>
    <property type="project" value="TreeGrafter"/>
</dbReference>
<dbReference type="Gene3D" id="3.40.50.1580">
    <property type="entry name" value="Nucleoside phosphorylase domain"/>
    <property type="match status" value="1"/>
</dbReference>
<dbReference type="SUPFAM" id="SSF53167">
    <property type="entry name" value="Purine and uridine phosphorylases"/>
    <property type="match status" value="1"/>
</dbReference>
<dbReference type="eggNOG" id="COG0457">
    <property type="taxonomic scope" value="Bacteria"/>
</dbReference>
<dbReference type="GO" id="GO:0005938">
    <property type="term" value="C:cell cortex"/>
    <property type="evidence" value="ECO:0007669"/>
    <property type="project" value="TreeGrafter"/>
</dbReference>